<accession>A0AAV9GVR2</accession>
<dbReference type="Gene3D" id="3.80.10.10">
    <property type="entry name" value="Ribonuclease Inhibitor"/>
    <property type="match status" value="1"/>
</dbReference>
<evidence type="ECO:0000313" key="3">
    <source>
        <dbReference type="Proteomes" id="UP001321760"/>
    </source>
</evidence>
<keyword evidence="3" id="KW-1185">Reference proteome</keyword>
<evidence type="ECO:0000256" key="1">
    <source>
        <dbReference type="SAM" id="MobiDB-lite"/>
    </source>
</evidence>
<dbReference type="AlphaFoldDB" id="A0AAV9GVR2"/>
<gene>
    <name evidence="2" type="ORF">QBC34DRAFT_399574</name>
</gene>
<proteinExistence type="predicted"/>
<reference evidence="2" key="2">
    <citation type="submission" date="2023-05" db="EMBL/GenBank/DDBJ databases">
        <authorList>
            <consortium name="Lawrence Berkeley National Laboratory"/>
            <person name="Steindorff A."/>
            <person name="Hensen N."/>
            <person name="Bonometti L."/>
            <person name="Westerberg I."/>
            <person name="Brannstrom I.O."/>
            <person name="Guillou S."/>
            <person name="Cros-Aarteil S."/>
            <person name="Calhoun S."/>
            <person name="Haridas S."/>
            <person name="Kuo A."/>
            <person name="Mondo S."/>
            <person name="Pangilinan J."/>
            <person name="Riley R."/>
            <person name="Labutti K."/>
            <person name="Andreopoulos B."/>
            <person name="Lipzen A."/>
            <person name="Chen C."/>
            <person name="Yanf M."/>
            <person name="Daum C."/>
            <person name="Ng V."/>
            <person name="Clum A."/>
            <person name="Ohm R."/>
            <person name="Martin F."/>
            <person name="Silar P."/>
            <person name="Natvig D."/>
            <person name="Lalanne C."/>
            <person name="Gautier V."/>
            <person name="Ament-Velasquez S.L."/>
            <person name="Kruys A."/>
            <person name="Hutchinson M.I."/>
            <person name="Powell A.J."/>
            <person name="Barry K."/>
            <person name="Miller A.N."/>
            <person name="Grigoriev I.V."/>
            <person name="Debuchy R."/>
            <person name="Gladieux P."/>
            <person name="Thoren M.H."/>
            <person name="Johannesson H."/>
        </authorList>
    </citation>
    <scope>NUCLEOTIDE SEQUENCE</scope>
    <source>
        <strain evidence="2">PSN243</strain>
    </source>
</reference>
<dbReference type="Proteomes" id="UP001321760">
    <property type="component" value="Unassembled WGS sequence"/>
</dbReference>
<organism evidence="2 3">
    <name type="scientific">Podospora aff. communis PSN243</name>
    <dbReference type="NCBI Taxonomy" id="3040156"/>
    <lineage>
        <taxon>Eukaryota</taxon>
        <taxon>Fungi</taxon>
        <taxon>Dikarya</taxon>
        <taxon>Ascomycota</taxon>
        <taxon>Pezizomycotina</taxon>
        <taxon>Sordariomycetes</taxon>
        <taxon>Sordariomycetidae</taxon>
        <taxon>Sordariales</taxon>
        <taxon>Podosporaceae</taxon>
        <taxon>Podospora</taxon>
    </lineage>
</organism>
<dbReference type="SUPFAM" id="SSF52047">
    <property type="entry name" value="RNI-like"/>
    <property type="match status" value="1"/>
</dbReference>
<name>A0AAV9GVR2_9PEZI</name>
<reference evidence="2" key="1">
    <citation type="journal article" date="2023" name="Mol. Phylogenet. Evol.">
        <title>Genome-scale phylogeny and comparative genomics of the fungal order Sordariales.</title>
        <authorList>
            <person name="Hensen N."/>
            <person name="Bonometti L."/>
            <person name="Westerberg I."/>
            <person name="Brannstrom I.O."/>
            <person name="Guillou S."/>
            <person name="Cros-Aarteil S."/>
            <person name="Calhoun S."/>
            <person name="Haridas S."/>
            <person name="Kuo A."/>
            <person name="Mondo S."/>
            <person name="Pangilinan J."/>
            <person name="Riley R."/>
            <person name="LaButti K."/>
            <person name="Andreopoulos B."/>
            <person name="Lipzen A."/>
            <person name="Chen C."/>
            <person name="Yan M."/>
            <person name="Daum C."/>
            <person name="Ng V."/>
            <person name="Clum A."/>
            <person name="Steindorff A."/>
            <person name="Ohm R.A."/>
            <person name="Martin F."/>
            <person name="Silar P."/>
            <person name="Natvig D.O."/>
            <person name="Lalanne C."/>
            <person name="Gautier V."/>
            <person name="Ament-Velasquez S.L."/>
            <person name="Kruys A."/>
            <person name="Hutchinson M.I."/>
            <person name="Powell A.J."/>
            <person name="Barry K."/>
            <person name="Miller A.N."/>
            <person name="Grigoriev I.V."/>
            <person name="Debuchy R."/>
            <person name="Gladieux P."/>
            <person name="Hiltunen Thoren M."/>
            <person name="Johannesson H."/>
        </authorList>
    </citation>
    <scope>NUCLEOTIDE SEQUENCE</scope>
    <source>
        <strain evidence="2">PSN243</strain>
    </source>
</reference>
<dbReference type="InterPro" id="IPR032675">
    <property type="entry name" value="LRR_dom_sf"/>
</dbReference>
<protein>
    <recommendedName>
        <fullName evidence="4">F-box domain-containing protein</fullName>
    </recommendedName>
</protein>
<evidence type="ECO:0000313" key="2">
    <source>
        <dbReference type="EMBL" id="KAK4451801.1"/>
    </source>
</evidence>
<feature type="region of interest" description="Disordered" evidence="1">
    <location>
        <begin position="579"/>
        <end position="604"/>
    </location>
</feature>
<evidence type="ECO:0008006" key="4">
    <source>
        <dbReference type="Google" id="ProtNLM"/>
    </source>
</evidence>
<dbReference type="EMBL" id="MU865926">
    <property type="protein sequence ID" value="KAK4451801.1"/>
    <property type="molecule type" value="Genomic_DNA"/>
</dbReference>
<comment type="caution">
    <text evidence="2">The sequence shown here is derived from an EMBL/GenBank/DDBJ whole genome shotgun (WGS) entry which is preliminary data.</text>
</comment>
<sequence>MANPPPPSYTEATQRADWLRLVAPYVFPQYYASLCLVSRRFYRQFAPLLWSDPIAVARELHRNAENDLEWYCDFILDWLDATRPSVRGLVQSLDLRGFAAGSDDFFLDSNTRSITDTLGQLAVKFPRLRCILIDGHTEANPNALARNAVARDLELPLLLSISRCQAKIEASFFTSPYFRGLIYLDISDIPEIGTTKALLQTMRPEFLPKLHVLKIEGHGMSDSGAEFIFTSFKQQLWSLDLSRNSLTDEAFKAISLTFPSRTLRNFSGNNAARSAVEGSLQNPHNLDTGGEFLTVEESEWSGTFSHPDRYLVDAPGYTNPQNPTYANRLNGIVRIANDSANSTKKAIANVLEEHPQGLEVCLGKGGITHLRLNENKITASGIAQMLKSSPGHFEHFECDSMLFQRPADALPGFLPQGTKLTGILGAAHLFRPVFSSNLQVLRIHHSLVTQILTIETDHLSQRVPTMIRTWAAETYLFHRAEQTYPQCFSPDMNPRLRSLTLTRIPRYSTGPLIRKLIHFLKVTSVQERSVQNSQASSRHHPQTLSGLRHLALEFEHDPIQELQELDLSFDDGSGWLAPSTRQASAPQVRPPHEPVRQVTQSDPLPVDSSQFFRRTLHGKGISVWIGSCEPGPHKAVNEYALLARNPARQTNIQPASPCHVLAGAPSGTCIFGAAWDAMFKSPVMTKPRKEDLTRMVDVIAAIKRFRQQTRMAHQKAQREAGRRDIPLGAPHFFWTGEIEVSRKESTEYYGDSKFWR</sequence>